<accession>A0A5J5CGR3</accession>
<comment type="caution">
    <text evidence="2">The sequence shown here is derived from an EMBL/GenBank/DDBJ whole genome shotgun (WGS) entry which is preliminary data.</text>
</comment>
<evidence type="ECO:0000313" key="3">
    <source>
        <dbReference type="Proteomes" id="UP000327493"/>
    </source>
</evidence>
<protein>
    <submittedName>
        <fullName evidence="2">Uncharacterized protein</fullName>
    </submittedName>
</protein>
<dbReference type="AlphaFoldDB" id="A0A5J5CGR3"/>
<organism evidence="2 3">
    <name type="scientific">Etheostoma spectabile</name>
    <name type="common">orangethroat darter</name>
    <dbReference type="NCBI Taxonomy" id="54343"/>
    <lineage>
        <taxon>Eukaryota</taxon>
        <taxon>Metazoa</taxon>
        <taxon>Chordata</taxon>
        <taxon>Craniata</taxon>
        <taxon>Vertebrata</taxon>
        <taxon>Euteleostomi</taxon>
        <taxon>Actinopterygii</taxon>
        <taxon>Neopterygii</taxon>
        <taxon>Teleostei</taxon>
        <taxon>Neoteleostei</taxon>
        <taxon>Acanthomorphata</taxon>
        <taxon>Eupercaria</taxon>
        <taxon>Perciformes</taxon>
        <taxon>Percoidei</taxon>
        <taxon>Percidae</taxon>
        <taxon>Etheostomatinae</taxon>
        <taxon>Etheostoma</taxon>
    </lineage>
</organism>
<dbReference type="EMBL" id="VOFY01000023">
    <property type="protein sequence ID" value="KAA8580195.1"/>
    <property type="molecule type" value="Genomic_DNA"/>
</dbReference>
<gene>
    <name evidence="2" type="ORF">FQN60_005730</name>
</gene>
<keyword evidence="3" id="KW-1185">Reference proteome</keyword>
<dbReference type="Proteomes" id="UP000327493">
    <property type="component" value="Chromosome 23"/>
</dbReference>
<evidence type="ECO:0000256" key="1">
    <source>
        <dbReference type="SAM" id="MobiDB-lite"/>
    </source>
</evidence>
<feature type="non-terminal residue" evidence="2">
    <location>
        <position position="241"/>
    </location>
</feature>
<evidence type="ECO:0000313" key="2">
    <source>
        <dbReference type="EMBL" id="KAA8580195.1"/>
    </source>
</evidence>
<reference evidence="2 3" key="1">
    <citation type="submission" date="2019-08" db="EMBL/GenBank/DDBJ databases">
        <title>A chromosome-level genome assembly, high-density linkage maps, and genome scans reveal the genomic architecture of hybrid incompatibilities underlying speciation via character displacement in darters (Percidae: Etheostominae).</title>
        <authorList>
            <person name="Moran R.L."/>
            <person name="Catchen J.M."/>
            <person name="Fuller R.C."/>
        </authorList>
    </citation>
    <scope>NUCLEOTIDE SEQUENCE [LARGE SCALE GENOMIC DNA]</scope>
    <source>
        <strain evidence="2">EspeVRDwgs_2016</strain>
        <tissue evidence="2">Muscle</tissue>
    </source>
</reference>
<feature type="region of interest" description="Disordered" evidence="1">
    <location>
        <begin position="193"/>
        <end position="216"/>
    </location>
</feature>
<sequence length="241" mass="27060">METRSKPIKTDCLRKAMKPGSKLRLKLFRVSTEGDEALKQCRASAVRATLRKYLHREQRRTQLARLHKVLGDIGKKEKRQFAHKAKEKKQALDEKSPAAACVHRQPSGAMAPENTTQYLMGNVYEDMKANIQTAPVSHETSNVTHLYNDYLLPSVYAAVESDYDSCLAFQQRDFEEAFDLFCGALDGARPVGSAPEPLRGAVQRNESNAPPLSPGHGRPCPDTWLCCERSRRPRSRHVTGI</sequence>
<name>A0A5J5CGR3_9PERO</name>
<proteinExistence type="predicted"/>